<keyword evidence="1" id="KW-0812">Transmembrane</keyword>
<dbReference type="AlphaFoldDB" id="A0A5C5YXK6"/>
<keyword evidence="3" id="KW-1185">Reference proteome</keyword>
<evidence type="ECO:0000313" key="2">
    <source>
        <dbReference type="EMBL" id="TWT79754.1"/>
    </source>
</evidence>
<dbReference type="EMBL" id="SJPJ01000001">
    <property type="protein sequence ID" value="TWT79754.1"/>
    <property type="molecule type" value="Genomic_DNA"/>
</dbReference>
<keyword evidence="1" id="KW-1133">Transmembrane helix</keyword>
<dbReference type="Proteomes" id="UP000315010">
    <property type="component" value="Unassembled WGS sequence"/>
</dbReference>
<comment type="caution">
    <text evidence="2">The sequence shown here is derived from an EMBL/GenBank/DDBJ whole genome shotgun (WGS) entry which is preliminary data.</text>
</comment>
<reference evidence="2 3" key="1">
    <citation type="submission" date="2019-02" db="EMBL/GenBank/DDBJ databases">
        <title>Deep-cultivation of Planctomycetes and their phenomic and genomic characterization uncovers novel biology.</title>
        <authorList>
            <person name="Wiegand S."/>
            <person name="Jogler M."/>
            <person name="Boedeker C."/>
            <person name="Pinto D."/>
            <person name="Vollmers J."/>
            <person name="Rivas-Marin E."/>
            <person name="Kohn T."/>
            <person name="Peeters S.H."/>
            <person name="Heuer A."/>
            <person name="Rast P."/>
            <person name="Oberbeckmann S."/>
            <person name="Bunk B."/>
            <person name="Jeske O."/>
            <person name="Meyerdierks A."/>
            <person name="Storesund J.E."/>
            <person name="Kallscheuer N."/>
            <person name="Luecker S."/>
            <person name="Lage O.M."/>
            <person name="Pohl T."/>
            <person name="Merkel B.J."/>
            <person name="Hornburger P."/>
            <person name="Mueller R.-W."/>
            <person name="Bruemmer F."/>
            <person name="Labrenz M."/>
            <person name="Spormann A.M."/>
            <person name="Op Den Camp H."/>
            <person name="Overmann J."/>
            <person name="Amann R."/>
            <person name="Jetten M.S.M."/>
            <person name="Mascher T."/>
            <person name="Medema M.H."/>
            <person name="Devos D.P."/>
            <person name="Kaster A.-K."/>
            <person name="Ovreas L."/>
            <person name="Rohde M."/>
            <person name="Galperin M.Y."/>
            <person name="Jogler C."/>
        </authorList>
    </citation>
    <scope>NUCLEOTIDE SEQUENCE [LARGE SCALE GENOMIC DNA]</scope>
    <source>
        <strain evidence="2 3">CA13</strain>
    </source>
</reference>
<feature type="transmembrane region" description="Helical" evidence="1">
    <location>
        <begin position="110"/>
        <end position="127"/>
    </location>
</feature>
<accession>A0A5C5YXK6</accession>
<evidence type="ECO:0000256" key="1">
    <source>
        <dbReference type="SAM" id="Phobius"/>
    </source>
</evidence>
<proteinExistence type="predicted"/>
<feature type="transmembrane region" description="Helical" evidence="1">
    <location>
        <begin position="79"/>
        <end position="98"/>
    </location>
</feature>
<dbReference type="Pfam" id="PF06197">
    <property type="entry name" value="DUF998"/>
    <property type="match status" value="1"/>
</dbReference>
<name>A0A5C5YXK6_9BACT</name>
<dbReference type="RefSeq" id="WP_146394906.1">
    <property type="nucleotide sequence ID" value="NZ_SJPJ01000001.1"/>
</dbReference>
<feature type="transmembrane region" description="Helical" evidence="1">
    <location>
        <begin position="139"/>
        <end position="160"/>
    </location>
</feature>
<feature type="transmembrane region" description="Helical" evidence="1">
    <location>
        <begin position="172"/>
        <end position="193"/>
    </location>
</feature>
<evidence type="ECO:0000313" key="3">
    <source>
        <dbReference type="Proteomes" id="UP000315010"/>
    </source>
</evidence>
<keyword evidence="1" id="KW-0472">Membrane</keyword>
<evidence type="ECO:0008006" key="4">
    <source>
        <dbReference type="Google" id="ProtNLM"/>
    </source>
</evidence>
<dbReference type="InterPro" id="IPR009339">
    <property type="entry name" value="DUF998"/>
</dbReference>
<feature type="transmembrane region" description="Helical" evidence="1">
    <location>
        <begin position="37"/>
        <end position="57"/>
    </location>
</feature>
<organism evidence="2 3">
    <name type="scientific">Novipirellula herctigrandis</name>
    <dbReference type="NCBI Taxonomy" id="2527986"/>
    <lineage>
        <taxon>Bacteria</taxon>
        <taxon>Pseudomonadati</taxon>
        <taxon>Planctomycetota</taxon>
        <taxon>Planctomycetia</taxon>
        <taxon>Pirellulales</taxon>
        <taxon>Pirellulaceae</taxon>
        <taxon>Novipirellula</taxon>
    </lineage>
</organism>
<dbReference type="OrthoDB" id="838990at2"/>
<sequence>MARLHEWIFSSLAPLIRVVISFMLMQPFTPNRYIAAFLGLLGVGLFCTAFIVCSILTPDFDPLDDFISKLGAQGQPCEVWWNAIGFLTVGVTLAAFGYAFGRMITDTTTGLWLALSGIGFALAAIPTDLVNAEASLSKAHFVSICLALAGWCFGLARVSGLSSLNRFVKRKAEIASVLVVIPMIGYGTGLITMPTTHRLVLGVVFGWVTFTSLDLLSKESMTIETEG</sequence>
<gene>
    <name evidence="2" type="ORF">CA13_11610</name>
</gene>
<protein>
    <recommendedName>
        <fullName evidence="4">DUF998 domain-containing protein</fullName>
    </recommendedName>
</protein>